<dbReference type="RefSeq" id="WP_210803192.1">
    <property type="nucleotide sequence ID" value="NZ_JAGQDE010000015.1"/>
</dbReference>
<feature type="transmembrane region" description="Helical" evidence="2">
    <location>
        <begin position="43"/>
        <end position="61"/>
    </location>
</feature>
<protein>
    <submittedName>
        <fullName evidence="4">PH domain-containing protein</fullName>
    </submittedName>
</protein>
<evidence type="ECO:0000313" key="5">
    <source>
        <dbReference type="Proteomes" id="UP000678374"/>
    </source>
</evidence>
<proteinExistence type="predicted"/>
<dbReference type="EMBL" id="JAGQDE010000015">
    <property type="protein sequence ID" value="MBQ0960513.1"/>
    <property type="molecule type" value="Genomic_DNA"/>
</dbReference>
<dbReference type="NCBIfam" id="NF040894">
    <property type="entry name" value="puhB_PGC"/>
    <property type="match status" value="1"/>
</dbReference>
<comment type="caution">
    <text evidence="4">The sequence shown here is derived from an EMBL/GenBank/DDBJ whole genome shotgun (WGS) entry which is preliminary data.</text>
</comment>
<dbReference type="InterPro" id="IPR005182">
    <property type="entry name" value="YdbS-like_PH"/>
</dbReference>
<evidence type="ECO:0000259" key="3">
    <source>
        <dbReference type="Pfam" id="PF03703"/>
    </source>
</evidence>
<organism evidence="4 5">
    <name type="scientific">Ideonella aquatica</name>
    <dbReference type="NCBI Taxonomy" id="2824119"/>
    <lineage>
        <taxon>Bacteria</taxon>
        <taxon>Pseudomonadati</taxon>
        <taxon>Pseudomonadota</taxon>
        <taxon>Betaproteobacteria</taxon>
        <taxon>Burkholderiales</taxon>
        <taxon>Sphaerotilaceae</taxon>
        <taxon>Ideonella</taxon>
    </lineage>
</organism>
<dbReference type="Proteomes" id="UP000678374">
    <property type="component" value="Unassembled WGS sequence"/>
</dbReference>
<dbReference type="InterPro" id="IPR054839">
    <property type="entry name" value="puhB_PGC"/>
</dbReference>
<feature type="transmembrane region" description="Helical" evidence="2">
    <location>
        <begin position="73"/>
        <end position="99"/>
    </location>
</feature>
<dbReference type="AlphaFoldDB" id="A0A940YHU5"/>
<feature type="domain" description="YdbS-like PH" evidence="3">
    <location>
        <begin position="100"/>
        <end position="184"/>
    </location>
</feature>
<keyword evidence="2" id="KW-0472">Membrane</keyword>
<dbReference type="Pfam" id="PF03703">
    <property type="entry name" value="bPH_2"/>
    <property type="match status" value="1"/>
</dbReference>
<feature type="transmembrane region" description="Helical" evidence="2">
    <location>
        <begin position="111"/>
        <end position="127"/>
    </location>
</feature>
<feature type="region of interest" description="Disordered" evidence="1">
    <location>
        <begin position="200"/>
        <end position="224"/>
    </location>
</feature>
<reference evidence="4" key="1">
    <citation type="submission" date="2021-04" db="EMBL/GenBank/DDBJ databases">
        <title>The genome sequence of Ideonella sp. 4Y11.</title>
        <authorList>
            <person name="Liu Y."/>
        </authorList>
    </citation>
    <scope>NUCLEOTIDE SEQUENCE</scope>
    <source>
        <strain evidence="4">4Y11</strain>
    </source>
</reference>
<keyword evidence="2" id="KW-0812">Transmembrane</keyword>
<accession>A0A940YHU5</accession>
<evidence type="ECO:0000256" key="2">
    <source>
        <dbReference type="SAM" id="Phobius"/>
    </source>
</evidence>
<keyword evidence="2" id="KW-1133">Transmembrane helix</keyword>
<keyword evidence="5" id="KW-1185">Reference proteome</keyword>
<evidence type="ECO:0000256" key="1">
    <source>
        <dbReference type="SAM" id="MobiDB-lite"/>
    </source>
</evidence>
<sequence length="224" mass="24379">MNPGRAREHHSEPQRGLPERLPAGERLLWQGAPNARVLARRGFHLGGFALYFGVLLVWRIANLWTDGAGATALLIGTAPLLGLAALALGFIAVLAWLVERSTLYTLTDRRLVLRIGIVLTVSFNLPLTRIEAAELRRHPDGSGELALRLLGDDRIGVMHLWPHCRPWRFARAEPMLRALPEVDQVSALLAAALNASLQPDQRATSAAPVTTEPATLPGHLPHAA</sequence>
<name>A0A940YHU5_9BURK</name>
<gene>
    <name evidence="4" type="ORF">KAK06_16285</name>
</gene>
<evidence type="ECO:0000313" key="4">
    <source>
        <dbReference type="EMBL" id="MBQ0960513.1"/>
    </source>
</evidence>